<dbReference type="PROSITE" id="PS50222">
    <property type="entry name" value="EF_HAND_2"/>
    <property type="match status" value="2"/>
</dbReference>
<feature type="chain" id="PRO_5043272010" description="Calmodulin" evidence="7">
    <location>
        <begin position="22"/>
        <end position="957"/>
    </location>
</feature>
<protein>
    <recommendedName>
        <fullName evidence="1">Calmodulin</fullName>
    </recommendedName>
</protein>
<gene>
    <name evidence="9" type="ORF">C1SCF055_LOCUS8407</name>
</gene>
<evidence type="ECO:0000256" key="4">
    <source>
        <dbReference type="ARBA" id="ARBA00022837"/>
    </source>
</evidence>
<keyword evidence="4" id="KW-0106">Calcium</keyword>
<dbReference type="AlphaFoldDB" id="A0A9P1FLR3"/>
<sequence length="957" mass="107937">MPHFILAVLVTLSVKASRCRCEVPVPNAFSCRDLEVWGQFLELLQSNAAAGFPLDSELFEVADILVVQFQTQPDEAHPPEGFFNYLCGGPTETWPLPNKFCLMGYASALFVRARHLMTMGQAEREPANSDLAYIEPILGKEISLDFLDSSPWPVSILDVFLNINQTEFLTYAQYASKNSVRAPAVPLESIHWQMPADIMERLARQATPRDISVAVFGTHATLSLEPVDMLGRSQKIFKLKATFFGVEPRWCEILGLCDLGDSGVTRLLRAAGEDPFAYPWDLMSKGLAAVPLQKYALLICTEPVAGCLMLRQLSIKMGQPLPMLGYFGVALLNGCPPQDVPTFWENFKELFGNSAKATLATNNLILSEQIFYQTGHRLPYVRAHGLYTEVTYSPQMIQQVLFWRSPLFAYATLRCALYRFLEGIPQYPLNFYFLEGTESVPYKKAASFRAVALLPQDHALMSFFELYSANVPLLMPSAEWMYRLLYMRGQLSVGERWYQSIMPGHEPPFCEFEEADANTTSGTPTAAWGVSAAKAARAAAVQTLRRIVTATDLETAKSMAEATLGLMEDQKFFLAVAANETDQDSATSMGVVRRSHDDSGGHSAPRLQKKGAPWHPYTPFQMSTRDSNDWTRMRKGGWWLRRGHRFDAMRYWHQFSDFARFPGLQYFATWQHQHVSQAPSCSLRVLGPGVKVRTEAGEAGDAGPFLRILGKCHLGALAAMQMPDTFKGARACWEFEVGRAPKNLQMARSRYRNCAEGVVKPDGSKVLPDGTQVSADAEDLKAAEEKRQKQEALEAEAKAKKEAADEEHKRKVAEAHAEAERQAAERKKALEEELQKKSMEEQDMEEELRRLEEELEKEEEERLEKERLEEEEADEEWAKEMLEEMGYDEEDVQDLADQFRFFDKDGNGYIDRTEIAEVMKAMGEELDDDELDELLEEADSDADGRIDYVEFAKMMLG</sequence>
<evidence type="ECO:0000256" key="7">
    <source>
        <dbReference type="SAM" id="SignalP"/>
    </source>
</evidence>
<keyword evidence="2" id="KW-0479">Metal-binding</keyword>
<dbReference type="Pfam" id="PF13499">
    <property type="entry name" value="EF-hand_7"/>
    <property type="match status" value="1"/>
</dbReference>
<evidence type="ECO:0000313" key="9">
    <source>
        <dbReference type="EMBL" id="CAI3980541.1"/>
    </source>
</evidence>
<evidence type="ECO:0000256" key="5">
    <source>
        <dbReference type="ARBA" id="ARBA00022990"/>
    </source>
</evidence>
<evidence type="ECO:0000256" key="3">
    <source>
        <dbReference type="ARBA" id="ARBA00022737"/>
    </source>
</evidence>
<keyword evidence="5" id="KW-0007">Acetylation</keyword>
<feature type="region of interest" description="Disordered" evidence="6">
    <location>
        <begin position="585"/>
        <end position="620"/>
    </location>
</feature>
<dbReference type="EMBL" id="CAMXCT020000563">
    <property type="protein sequence ID" value="CAL1133916.1"/>
    <property type="molecule type" value="Genomic_DNA"/>
</dbReference>
<dbReference type="FunFam" id="1.10.238.10:FF:000003">
    <property type="entry name" value="Calmodulin A"/>
    <property type="match status" value="1"/>
</dbReference>
<dbReference type="GO" id="GO:0005509">
    <property type="term" value="F:calcium ion binding"/>
    <property type="evidence" value="ECO:0007669"/>
    <property type="project" value="InterPro"/>
</dbReference>
<name>A0A9P1FLR3_9DINO</name>
<keyword evidence="11" id="KW-1185">Reference proteome</keyword>
<feature type="domain" description="EF-hand" evidence="8">
    <location>
        <begin position="890"/>
        <end position="925"/>
    </location>
</feature>
<reference evidence="9" key="1">
    <citation type="submission" date="2022-10" db="EMBL/GenBank/DDBJ databases">
        <authorList>
            <person name="Chen Y."/>
            <person name="Dougan E. K."/>
            <person name="Chan C."/>
            <person name="Rhodes N."/>
            <person name="Thang M."/>
        </authorList>
    </citation>
    <scope>NUCLEOTIDE SEQUENCE</scope>
</reference>
<keyword evidence="7" id="KW-0732">Signal</keyword>
<feature type="region of interest" description="Disordered" evidence="6">
    <location>
        <begin position="759"/>
        <end position="875"/>
    </location>
</feature>
<evidence type="ECO:0000259" key="8">
    <source>
        <dbReference type="PROSITE" id="PS50222"/>
    </source>
</evidence>
<dbReference type="PANTHER" id="PTHR23048">
    <property type="entry name" value="MYOSIN LIGHT CHAIN 1, 3"/>
    <property type="match status" value="1"/>
</dbReference>
<evidence type="ECO:0000256" key="2">
    <source>
        <dbReference type="ARBA" id="ARBA00022723"/>
    </source>
</evidence>
<dbReference type="CDD" id="cd00051">
    <property type="entry name" value="EFh"/>
    <property type="match status" value="1"/>
</dbReference>
<keyword evidence="3" id="KW-0677">Repeat</keyword>
<evidence type="ECO:0000313" key="11">
    <source>
        <dbReference type="Proteomes" id="UP001152797"/>
    </source>
</evidence>
<comment type="caution">
    <text evidence="9">The sequence shown here is derived from an EMBL/GenBank/DDBJ whole genome shotgun (WGS) entry which is preliminary data.</text>
</comment>
<reference evidence="10" key="2">
    <citation type="submission" date="2024-04" db="EMBL/GenBank/DDBJ databases">
        <authorList>
            <person name="Chen Y."/>
            <person name="Shah S."/>
            <person name="Dougan E. K."/>
            <person name="Thang M."/>
            <person name="Chan C."/>
        </authorList>
    </citation>
    <scope>NUCLEOTIDE SEQUENCE [LARGE SCALE GENOMIC DNA]</scope>
</reference>
<evidence type="ECO:0000256" key="6">
    <source>
        <dbReference type="SAM" id="MobiDB-lite"/>
    </source>
</evidence>
<dbReference type="SUPFAM" id="SSF47473">
    <property type="entry name" value="EF-hand"/>
    <property type="match status" value="1"/>
</dbReference>
<dbReference type="Gene3D" id="1.10.238.10">
    <property type="entry name" value="EF-hand"/>
    <property type="match status" value="1"/>
</dbReference>
<dbReference type="Proteomes" id="UP001152797">
    <property type="component" value="Unassembled WGS sequence"/>
</dbReference>
<proteinExistence type="predicted"/>
<dbReference type="InterPro" id="IPR018247">
    <property type="entry name" value="EF_Hand_1_Ca_BS"/>
</dbReference>
<dbReference type="EMBL" id="CAMXCT010000563">
    <property type="protein sequence ID" value="CAI3980541.1"/>
    <property type="molecule type" value="Genomic_DNA"/>
</dbReference>
<dbReference type="InterPro" id="IPR050230">
    <property type="entry name" value="CALM/Myosin/TropC-like"/>
</dbReference>
<dbReference type="GO" id="GO:0016460">
    <property type="term" value="C:myosin II complex"/>
    <property type="evidence" value="ECO:0007669"/>
    <property type="project" value="TreeGrafter"/>
</dbReference>
<feature type="compositionally biased region" description="Basic and acidic residues" evidence="6">
    <location>
        <begin position="778"/>
        <end position="840"/>
    </location>
</feature>
<dbReference type="PANTHER" id="PTHR23048:SF0">
    <property type="entry name" value="CALMODULIN LIKE 3"/>
    <property type="match status" value="1"/>
</dbReference>
<dbReference type="PROSITE" id="PS00018">
    <property type="entry name" value="EF_HAND_1"/>
    <property type="match status" value="2"/>
</dbReference>
<dbReference type="EMBL" id="CAMXCT030000563">
    <property type="protein sequence ID" value="CAL4767853.1"/>
    <property type="molecule type" value="Genomic_DNA"/>
</dbReference>
<dbReference type="InterPro" id="IPR002048">
    <property type="entry name" value="EF_hand_dom"/>
</dbReference>
<dbReference type="InterPro" id="IPR011992">
    <property type="entry name" value="EF-hand-dom_pair"/>
</dbReference>
<organism evidence="9">
    <name type="scientific">Cladocopium goreaui</name>
    <dbReference type="NCBI Taxonomy" id="2562237"/>
    <lineage>
        <taxon>Eukaryota</taxon>
        <taxon>Sar</taxon>
        <taxon>Alveolata</taxon>
        <taxon>Dinophyceae</taxon>
        <taxon>Suessiales</taxon>
        <taxon>Symbiodiniaceae</taxon>
        <taxon>Cladocopium</taxon>
    </lineage>
</organism>
<feature type="domain" description="EF-hand" evidence="8">
    <location>
        <begin position="926"/>
        <end position="957"/>
    </location>
</feature>
<evidence type="ECO:0000256" key="1">
    <source>
        <dbReference type="ARBA" id="ARBA00020786"/>
    </source>
</evidence>
<accession>A0A9P1FLR3</accession>
<evidence type="ECO:0000313" key="10">
    <source>
        <dbReference type="EMBL" id="CAL1133916.1"/>
    </source>
</evidence>
<dbReference type="OrthoDB" id="419709at2759"/>
<dbReference type="SMART" id="SM00054">
    <property type="entry name" value="EFh"/>
    <property type="match status" value="2"/>
</dbReference>
<feature type="signal peptide" evidence="7">
    <location>
        <begin position="1"/>
        <end position="21"/>
    </location>
</feature>